<dbReference type="FunFam" id="3.30.365.10:FF:000002">
    <property type="entry name" value="Xanthine dehydrogenase oxidase"/>
    <property type="match status" value="1"/>
</dbReference>
<evidence type="ECO:0000256" key="4">
    <source>
        <dbReference type="ARBA" id="ARBA00022714"/>
    </source>
</evidence>
<dbReference type="InterPro" id="IPR016167">
    <property type="entry name" value="FAD-bd_PCMH_sub1"/>
</dbReference>
<feature type="binding site" evidence="12">
    <location>
        <position position="21"/>
    </location>
    <ligand>
        <name>[2Fe-2S] cluster</name>
        <dbReference type="ChEBI" id="CHEBI:190135"/>
        <label>1</label>
    </ligand>
</feature>
<dbReference type="PIRSF" id="PIRSF000127">
    <property type="entry name" value="Xanthine_DH"/>
    <property type="match status" value="1"/>
</dbReference>
<evidence type="ECO:0000256" key="1">
    <source>
        <dbReference type="ARBA" id="ARBA00001974"/>
    </source>
</evidence>
<dbReference type="GO" id="GO:0005506">
    <property type="term" value="F:iron ion binding"/>
    <property type="evidence" value="ECO:0007669"/>
    <property type="project" value="InterPro"/>
</dbReference>
<dbReference type="Gene3D" id="3.30.465.10">
    <property type="match status" value="1"/>
</dbReference>
<dbReference type="SUPFAM" id="SSF56176">
    <property type="entry name" value="FAD-binding/transporter-associated domain-like"/>
    <property type="match status" value="1"/>
</dbReference>
<dbReference type="SUPFAM" id="SSF47741">
    <property type="entry name" value="CO dehydrogenase ISP C-domain like"/>
    <property type="match status" value="1"/>
</dbReference>
<feature type="binding site" evidence="12">
    <location>
        <position position="117"/>
    </location>
    <ligand>
        <name>[2Fe-2S] cluster</name>
        <dbReference type="ChEBI" id="CHEBI:190135"/>
        <label>2</label>
    </ligand>
</feature>
<feature type="binding site" evidence="12">
    <location>
        <position position="82"/>
    </location>
    <ligand>
        <name>[2Fe-2S] cluster</name>
        <dbReference type="ChEBI" id="CHEBI:190135"/>
        <label>2</label>
    </ligand>
</feature>
<evidence type="ECO:0000256" key="7">
    <source>
        <dbReference type="ARBA" id="ARBA00023004"/>
    </source>
</evidence>
<gene>
    <name evidence="13" type="primary">WBGene00101851</name>
</gene>
<dbReference type="Proteomes" id="UP000005239">
    <property type="component" value="Unassembled WGS sequence"/>
</dbReference>
<name>A0A2A6CQ10_PRIPA</name>
<dbReference type="InterPro" id="IPR000674">
    <property type="entry name" value="Ald_Oxase/Xan_DH_a/b"/>
</dbReference>
<dbReference type="Pfam" id="PF01315">
    <property type="entry name" value="Ald_Xan_dh_C"/>
    <property type="match status" value="1"/>
</dbReference>
<feature type="active site" description="Proton acceptor" evidence="10">
    <location>
        <position position="1234"/>
    </location>
</feature>
<dbReference type="EnsemblMetazoa" id="PPA12297.1">
    <property type="protein sequence ID" value="PPA12297.1"/>
    <property type="gene ID" value="WBGene00101851"/>
</dbReference>
<dbReference type="InterPro" id="IPR036884">
    <property type="entry name" value="2Fe-2S-bd_dom_sf"/>
</dbReference>
<dbReference type="Pfam" id="PF20256">
    <property type="entry name" value="MoCoBD_2"/>
    <property type="match status" value="1"/>
</dbReference>
<dbReference type="InterPro" id="IPR036856">
    <property type="entry name" value="Ald_Oxase/Xan_DH_a/b_sf"/>
</dbReference>
<feature type="binding site" evidence="12">
    <location>
        <position position="1055"/>
    </location>
    <ligand>
        <name>Mo-molybdopterin</name>
        <dbReference type="ChEBI" id="CHEBI:71302"/>
    </ligand>
    <ligandPart>
        <name>Mo</name>
        <dbReference type="ChEBI" id="CHEBI:28685"/>
    </ligandPart>
</feature>
<dbReference type="Gene3D" id="3.30.43.10">
    <property type="entry name" value="Uridine Diphospho-n-acetylenolpyruvylglucosamine Reductase, domain 2"/>
    <property type="match status" value="1"/>
</dbReference>
<keyword evidence="11" id="KW-0274">FAD</keyword>
<evidence type="ECO:0000313" key="13">
    <source>
        <dbReference type="EnsemblMetazoa" id="PPA12297.1"/>
    </source>
</evidence>
<evidence type="ECO:0000256" key="6">
    <source>
        <dbReference type="ARBA" id="ARBA00023002"/>
    </source>
</evidence>
<feature type="binding site" evidence="12">
    <location>
        <position position="18"/>
    </location>
    <ligand>
        <name>[2Fe-2S] cluster</name>
        <dbReference type="ChEBI" id="CHEBI:190135"/>
        <label>1</label>
    </ligand>
</feature>
<dbReference type="InterPro" id="IPR036010">
    <property type="entry name" value="2Fe-2S_ferredoxin-like_sf"/>
</dbReference>
<dbReference type="Pfam" id="PF01799">
    <property type="entry name" value="Fer2_2"/>
    <property type="match status" value="1"/>
</dbReference>
<comment type="cofactor">
    <cofactor evidence="1 11">
        <name>FAD</name>
        <dbReference type="ChEBI" id="CHEBI:57692"/>
    </cofactor>
</comment>
<dbReference type="AlphaFoldDB" id="A0A2A6CQ10"/>
<organism evidence="13 14">
    <name type="scientific">Pristionchus pacificus</name>
    <name type="common">Parasitic nematode worm</name>
    <dbReference type="NCBI Taxonomy" id="54126"/>
    <lineage>
        <taxon>Eukaryota</taxon>
        <taxon>Metazoa</taxon>
        <taxon>Ecdysozoa</taxon>
        <taxon>Nematoda</taxon>
        <taxon>Chromadorea</taxon>
        <taxon>Rhabditida</taxon>
        <taxon>Rhabditina</taxon>
        <taxon>Diplogasteromorpha</taxon>
        <taxon>Diplogasteroidea</taxon>
        <taxon>Neodiplogasteridae</taxon>
        <taxon>Pristionchus</taxon>
    </lineage>
</organism>
<dbReference type="InterPro" id="IPR002888">
    <property type="entry name" value="2Fe-2S-bd"/>
</dbReference>
<dbReference type="Pfam" id="PF00941">
    <property type="entry name" value="FAD_binding_5"/>
    <property type="match status" value="1"/>
</dbReference>
<feature type="binding site" evidence="12">
    <location>
        <position position="119"/>
    </location>
    <ligand>
        <name>[2Fe-2S] cluster</name>
        <dbReference type="ChEBI" id="CHEBI:190135"/>
        <label>2</label>
    </ligand>
</feature>
<evidence type="ECO:0000256" key="2">
    <source>
        <dbReference type="ARBA" id="ARBA00006849"/>
    </source>
</evidence>
<feature type="binding site" evidence="12">
    <location>
        <position position="776"/>
    </location>
    <ligand>
        <name>Mo-molybdopterin</name>
        <dbReference type="ChEBI" id="CHEBI:71302"/>
    </ligand>
    <ligandPart>
        <name>Mo</name>
        <dbReference type="ChEBI" id="CHEBI:28685"/>
    </ligandPart>
</feature>
<accession>A0A8R1YEY3</accession>
<keyword evidence="11" id="KW-0285">Flavoprotein</keyword>
<dbReference type="Pfam" id="PF02738">
    <property type="entry name" value="MoCoBD_1"/>
    <property type="match status" value="1"/>
</dbReference>
<dbReference type="Gene3D" id="3.90.1170.50">
    <property type="entry name" value="Aldehyde oxidase/xanthine dehydrogenase, a/b hammerhead"/>
    <property type="match status" value="1"/>
</dbReference>
<dbReference type="FunFam" id="1.10.150.120:FF:000008">
    <property type="entry name" value="Probable aldehyde oxidase gad-3"/>
    <property type="match status" value="1"/>
</dbReference>
<reference evidence="14" key="1">
    <citation type="journal article" date="2008" name="Nat. Genet.">
        <title>The Pristionchus pacificus genome provides a unique perspective on nematode lifestyle and parasitism.</title>
        <authorList>
            <person name="Dieterich C."/>
            <person name="Clifton S.W."/>
            <person name="Schuster L.N."/>
            <person name="Chinwalla A."/>
            <person name="Delehaunty K."/>
            <person name="Dinkelacker I."/>
            <person name="Fulton L."/>
            <person name="Fulton R."/>
            <person name="Godfrey J."/>
            <person name="Minx P."/>
            <person name="Mitreva M."/>
            <person name="Roeseler W."/>
            <person name="Tian H."/>
            <person name="Witte H."/>
            <person name="Yang S.P."/>
            <person name="Wilson R.K."/>
            <person name="Sommer R.J."/>
        </authorList>
    </citation>
    <scope>NUCLEOTIDE SEQUENCE [LARGE SCALE GENOMIC DNA]</scope>
    <source>
        <strain evidence="14">PS312</strain>
    </source>
</reference>
<dbReference type="Gene3D" id="3.30.365.10">
    <property type="entry name" value="Aldehyde oxidase/xanthine dehydrogenase, molybdopterin binding domain"/>
    <property type="match status" value="4"/>
</dbReference>
<evidence type="ECO:0000256" key="12">
    <source>
        <dbReference type="PIRSR" id="PIRSR000127-3"/>
    </source>
</evidence>
<dbReference type="InterPro" id="IPR016166">
    <property type="entry name" value="FAD-bd_PCMH"/>
</dbReference>
<evidence type="ECO:0000256" key="9">
    <source>
        <dbReference type="ARBA" id="ARBA00034078"/>
    </source>
</evidence>
<evidence type="ECO:0000256" key="11">
    <source>
        <dbReference type="PIRSR" id="PIRSR000127-2"/>
    </source>
</evidence>
<keyword evidence="3 12" id="KW-0500">Molybdenum</keyword>
<comment type="cofactor">
    <cofactor evidence="12">
        <name>[2Fe-2S] cluster</name>
        <dbReference type="ChEBI" id="CHEBI:190135"/>
    </cofactor>
    <text evidence="12">Binds 2 [2Fe-2S] clusters.</text>
</comment>
<dbReference type="SUPFAM" id="SSF54665">
    <property type="entry name" value="CO dehydrogenase molybdoprotein N-domain-like"/>
    <property type="match status" value="1"/>
</dbReference>
<accession>A0A2A6CQ10</accession>
<dbReference type="OrthoDB" id="8300278at2759"/>
<reference evidence="13" key="2">
    <citation type="submission" date="2022-06" db="UniProtKB">
        <authorList>
            <consortium name="EnsemblMetazoa"/>
        </authorList>
    </citation>
    <scope>IDENTIFICATION</scope>
    <source>
        <strain evidence="13">PS312</strain>
    </source>
</reference>
<keyword evidence="7 12" id="KW-0408">Iron</keyword>
<dbReference type="PANTHER" id="PTHR11908">
    <property type="entry name" value="XANTHINE DEHYDROGENASE"/>
    <property type="match status" value="1"/>
</dbReference>
<dbReference type="FunFam" id="3.30.365.10:FF:000001">
    <property type="entry name" value="Xanthine dehydrogenase oxidase"/>
    <property type="match status" value="1"/>
</dbReference>
<keyword evidence="8 12" id="KW-0411">Iron-sulfur</keyword>
<dbReference type="SMART" id="SM01008">
    <property type="entry name" value="Ald_Xan_dh_C"/>
    <property type="match status" value="1"/>
</dbReference>
<feature type="binding site" evidence="12">
    <location>
        <position position="889"/>
    </location>
    <ligand>
        <name>Mo-molybdopterin</name>
        <dbReference type="ChEBI" id="CHEBI:71302"/>
    </ligand>
    <ligandPart>
        <name>Mo</name>
        <dbReference type="ChEBI" id="CHEBI:28685"/>
    </ligandPart>
</feature>
<dbReference type="InterPro" id="IPR016208">
    <property type="entry name" value="Ald_Oxase/xanthine_DH-like"/>
</dbReference>
<evidence type="ECO:0000313" key="14">
    <source>
        <dbReference type="Proteomes" id="UP000005239"/>
    </source>
</evidence>
<dbReference type="PANTHER" id="PTHR11908:SF139">
    <property type="entry name" value="XANTHINE DEHYDROGENASE-RELATED"/>
    <property type="match status" value="1"/>
</dbReference>
<dbReference type="GO" id="GO:0071949">
    <property type="term" value="F:FAD binding"/>
    <property type="evidence" value="ECO:0007669"/>
    <property type="project" value="InterPro"/>
</dbReference>
<protein>
    <submittedName>
        <fullName evidence="13">FAD-binding PCMH-type domain-containing protein</fullName>
    </submittedName>
</protein>
<evidence type="ECO:0000256" key="5">
    <source>
        <dbReference type="ARBA" id="ARBA00022723"/>
    </source>
</evidence>
<dbReference type="GO" id="GO:0016491">
    <property type="term" value="F:oxidoreductase activity"/>
    <property type="evidence" value="ECO:0000318"/>
    <property type="project" value="GO_Central"/>
</dbReference>
<dbReference type="InterPro" id="IPR036318">
    <property type="entry name" value="FAD-bd_PCMH-like_sf"/>
</dbReference>
<comment type="similarity">
    <text evidence="2">Belongs to the xanthine dehydrogenase family.</text>
</comment>
<dbReference type="InterPro" id="IPR002346">
    <property type="entry name" value="Mopterin_DH_FAD-bd"/>
</dbReference>
<evidence type="ECO:0000256" key="3">
    <source>
        <dbReference type="ARBA" id="ARBA00022505"/>
    </source>
</evidence>
<keyword evidence="4 12" id="KW-0001">2Fe-2S</keyword>
<feature type="binding site" evidence="12">
    <location>
        <position position="85"/>
    </location>
    <ligand>
        <name>[2Fe-2S] cluster</name>
        <dbReference type="ChEBI" id="CHEBI:190135"/>
        <label>2</label>
    </ligand>
</feature>
<dbReference type="InterPro" id="IPR008274">
    <property type="entry name" value="AldOxase/xan_DH_MoCoBD1"/>
</dbReference>
<keyword evidence="14" id="KW-1185">Reference proteome</keyword>
<feature type="binding site" evidence="11">
    <location>
        <position position="336"/>
    </location>
    <ligand>
        <name>FAD</name>
        <dbReference type="ChEBI" id="CHEBI:57692"/>
    </ligand>
</feature>
<dbReference type="Gene3D" id="1.10.150.120">
    <property type="entry name" value="[2Fe-2S]-binding domain"/>
    <property type="match status" value="1"/>
</dbReference>
<sequence>MVNSTITFFVNGNEEGACGACTVVIARWNKQEQRARFVSANACITPLYLVGGALVLTVEGIGSQKRLHPIQERLASGNATQCGFCSPGFVMAAYALLRNNPCPTAEEIRSALVGNLCRCTGYRPILEALESFSKSSGGCCMGGKGGCPCKEAKGEGSKEKTPEIVCGLVNFEQLQPFDETSEIIFPLKLIMDNKQEPLIIHGKRVTLHSPTSLEKLSAIFKSLPHVDKFVSTGIMTRLIQSMNPSPTAKSNWLSVQRIEQLKVVDVDDCEIHIGSGLSIRQVYNINAEFLEAVRAHCKTEQYVTAINTLYAKYSSDQVKNTASWSGALASASPTSDFCTIFMALNWRVRLLNLSTSAYRTLSADQFFTSADGNKTALEADEIITVLLVPVAPKDRIAVFKHGKRFGADDAVLNAAAGYDEGESCGCGAVATSAIVAFFRIVVGAFRKPLLLEYSSEKAKTVIGKLRKGESADDLISSSITEDFKNFAGEKEFDYKTSIAKAALTDMLSVLAGSASGDGLSVSTANLEPLQLFKDADLSIAPVGRPLRHAAADRHTTGEAQYVDDVKIHELKHAALVLSTEAHARIVSIDATPALTLAGVLAYVDARDIPPGGLLRPSIQPYFTLQDDTPVFADGVVEMVGQPIGCIVAEDVQTARRAAKLVKVEYEKLPAILTIEDAIAAKSYLSEEHAIYGKKPEEIDEALKAAPILLEGECSIGGQEHLYMETQSSIVVPQENDEWIVYTSTQSPNNAQYLCASILGIPANNVVIKVKRLGGAFGGKLTGDGVARGPAVVAANKLRKPVSCVLHRYDDMAATGKRHPAIFKWRVGIDEKGRLLALHVTQYLQGGYSIDHSLWIATVIEESSAVFRIPSIRAECYAMKTNTCSNTAFRAYGMPQQFFFMETVMAAVAKRVGRQLNDVKKLNLFQEGDVVLGGTTVRNYCLPECWKQVEQLSDFAKLQKECEEFNKTSHRIKRGVAISGAIQGLTHPGVGEQGTALVQLMLDGTVRVNVGAVEMGQGLNTKMIQIASGVLKVPHEKITIIEMATDKTANTVPSAGSKCTDICGHAVKKACEKLAEGIQPHIEKCNGDYVKALMSAWLAKVPLQICETAIIPRKGTGVPDDELAYFTSGAACVQVEVDCLTGEHKLKAVDIVMDVGDSINPAVDIGQIEGAFMQGYGLTTSEEIDTNDQGKITNASVYAYKVPTVHMVPERFRVKLLEHGKNYPGQIYRSKGIGESPYLLATAVHNALRMAIDSFRGKDDFQRLDSPLTAKRILKACQGGN</sequence>
<dbReference type="InterPro" id="IPR046867">
    <property type="entry name" value="AldOxase/xan_DH_MoCoBD2"/>
</dbReference>
<keyword evidence="6" id="KW-0560">Oxidoreductase</keyword>
<dbReference type="GO" id="GO:0051537">
    <property type="term" value="F:2 iron, 2 sulfur cluster binding"/>
    <property type="evidence" value="ECO:0007669"/>
    <property type="project" value="UniProtKB-KW"/>
</dbReference>
<feature type="binding site" evidence="12">
    <location>
        <position position="745"/>
    </location>
    <ligand>
        <name>Mo-molybdopterin</name>
        <dbReference type="ChEBI" id="CHEBI:71302"/>
    </ligand>
    <ligandPart>
        <name>Mo</name>
        <dbReference type="ChEBI" id="CHEBI:28685"/>
    </ligandPart>
</feature>
<evidence type="ECO:0000256" key="8">
    <source>
        <dbReference type="ARBA" id="ARBA00023014"/>
    </source>
</evidence>
<proteinExistence type="inferred from homology"/>
<dbReference type="SUPFAM" id="SSF56003">
    <property type="entry name" value="Molybdenum cofactor-binding domain"/>
    <property type="match status" value="1"/>
</dbReference>
<comment type="cofactor">
    <cofactor evidence="12">
        <name>Mo-molybdopterin</name>
        <dbReference type="ChEBI" id="CHEBI:71302"/>
    </cofactor>
    <text evidence="12">Binds 1 Mo-molybdopterin (Mo-MPT) cofactor per subunit.</text>
</comment>
<dbReference type="InterPro" id="IPR016169">
    <property type="entry name" value="FAD-bd_PCMH_sub2"/>
</dbReference>
<dbReference type="InterPro" id="IPR037165">
    <property type="entry name" value="AldOxase/xan_DH_Mopterin-bd_sf"/>
</dbReference>
<keyword evidence="5 12" id="KW-0479">Metal-binding</keyword>
<feature type="binding site" evidence="12">
    <location>
        <position position="43"/>
    </location>
    <ligand>
        <name>[2Fe-2S] cluster</name>
        <dbReference type="ChEBI" id="CHEBI:190135"/>
        <label>1</label>
    </ligand>
</feature>
<dbReference type="PROSITE" id="PS51387">
    <property type="entry name" value="FAD_PCMH"/>
    <property type="match status" value="1"/>
</dbReference>
<feature type="binding site" evidence="11">
    <location>
        <position position="400"/>
    </location>
    <ligand>
        <name>FAD</name>
        <dbReference type="ChEBI" id="CHEBI:57692"/>
    </ligand>
</feature>
<dbReference type="InterPro" id="IPR012675">
    <property type="entry name" value="Beta-grasp_dom_sf"/>
</dbReference>
<comment type="cofactor">
    <cofactor evidence="9">
        <name>[2Fe-2S] cluster</name>
        <dbReference type="ChEBI" id="CHEBI:190135"/>
    </cofactor>
</comment>
<dbReference type="Gene3D" id="3.10.20.30">
    <property type="match status" value="1"/>
</dbReference>
<evidence type="ECO:0000256" key="10">
    <source>
        <dbReference type="PIRSR" id="PIRSR000127-1"/>
    </source>
</evidence>
<dbReference type="SUPFAM" id="SSF54292">
    <property type="entry name" value="2Fe-2S ferredoxin-like"/>
    <property type="match status" value="1"/>
</dbReference>